<dbReference type="Pfam" id="PF01144">
    <property type="entry name" value="CoA_trans"/>
    <property type="match status" value="1"/>
</dbReference>
<keyword evidence="2 3" id="KW-0808">Transferase</keyword>
<dbReference type="OrthoDB" id="9777193at2"/>
<dbReference type="RefSeq" id="WP_135271606.1">
    <property type="nucleotide sequence ID" value="NZ_SRIB01000012.1"/>
</dbReference>
<organism evidence="3 4">
    <name type="scientific">Soehngenia longivitae</name>
    <dbReference type="NCBI Taxonomy" id="2562294"/>
    <lineage>
        <taxon>Bacteria</taxon>
        <taxon>Bacillati</taxon>
        <taxon>Bacillota</taxon>
        <taxon>Tissierellia</taxon>
        <taxon>Tissierellales</taxon>
        <taxon>Tissierellaceae</taxon>
        <taxon>Soehngenia</taxon>
    </lineage>
</organism>
<dbReference type="Proteomes" id="UP000298381">
    <property type="component" value="Unassembled WGS sequence"/>
</dbReference>
<dbReference type="InterPro" id="IPR012792">
    <property type="entry name" value="3-oxoacid_CoA-transf_A"/>
</dbReference>
<dbReference type="InterPro" id="IPR004163">
    <property type="entry name" value="CoA_transf_BS"/>
</dbReference>
<comment type="similarity">
    <text evidence="1">Belongs to the 3-oxoacid CoA-transferase subunit A family.</text>
</comment>
<evidence type="ECO:0000313" key="3">
    <source>
        <dbReference type="EMBL" id="TFZ39508.1"/>
    </source>
</evidence>
<dbReference type="PANTHER" id="PTHR13707:SF60">
    <property type="entry name" value="ACETATE COA-TRANSFERASE SUBUNIT ALPHA"/>
    <property type="match status" value="1"/>
</dbReference>
<comment type="caution">
    <text evidence="3">The sequence shown here is derived from an EMBL/GenBank/DDBJ whole genome shotgun (WGS) entry which is preliminary data.</text>
</comment>
<dbReference type="GO" id="GO:0047371">
    <property type="term" value="F:butyrate-acetoacetate CoA-transferase activity"/>
    <property type="evidence" value="ECO:0007669"/>
    <property type="project" value="UniProtKB-EC"/>
</dbReference>
<reference evidence="3 4" key="1">
    <citation type="submission" date="2019-03" db="EMBL/GenBank/DDBJ databases">
        <title>Draft genome sequence data and analysis of a Fermenting Bacterium, Soehngenia longevitae strain 1933PT, isolated from petroleum reservoir in Azerbaijan.</title>
        <authorList>
            <person name="Grouzdev D.S."/>
            <person name="Bidzhieva S.K."/>
            <person name="Sokolova D.S."/>
            <person name="Tourova T.P."/>
            <person name="Poltaraus A.B."/>
            <person name="Nazina T.N."/>
        </authorList>
    </citation>
    <scope>NUCLEOTIDE SEQUENCE [LARGE SCALE GENOMIC DNA]</scope>
    <source>
        <strain evidence="3 4">1933P</strain>
    </source>
</reference>
<gene>
    <name evidence="3" type="primary">atoD</name>
    <name evidence="3" type="ORF">E4100_08430</name>
</gene>
<evidence type="ECO:0000256" key="2">
    <source>
        <dbReference type="ARBA" id="ARBA00022679"/>
    </source>
</evidence>
<dbReference type="PROSITE" id="PS01273">
    <property type="entry name" value="COA_TRANSF_1"/>
    <property type="match status" value="1"/>
</dbReference>
<protein>
    <submittedName>
        <fullName evidence="3">Acetate CoA-transferase subunit alpha</fullName>
        <ecNumber evidence="3">2.8.3.9</ecNumber>
    </submittedName>
</protein>
<evidence type="ECO:0000313" key="4">
    <source>
        <dbReference type="Proteomes" id="UP000298381"/>
    </source>
</evidence>
<keyword evidence="4" id="KW-1185">Reference proteome</keyword>
<dbReference type="NCBIfam" id="NF007394">
    <property type="entry name" value="PRK09920.1"/>
    <property type="match status" value="1"/>
</dbReference>
<dbReference type="InterPro" id="IPR004165">
    <property type="entry name" value="CoA_trans_fam_I"/>
</dbReference>
<dbReference type="PROSITE" id="PS51257">
    <property type="entry name" value="PROKAR_LIPOPROTEIN"/>
    <property type="match status" value="1"/>
</dbReference>
<dbReference type="PANTHER" id="PTHR13707">
    <property type="entry name" value="KETOACID-COENZYME A TRANSFERASE"/>
    <property type="match status" value="1"/>
</dbReference>
<sequence length="218" mass="23013">MNKLVSIDEAVDMIKDGMTIMVGGFLGCGNPHKIIDKLVEKNVKDLTLICNDSSFPDYGVGKLVVNHQIKKLIASHVGTNPETGRQMNAGEMEVVLVPQGTLAEQVRAGGAGLGGILTPTGVGTVIEEGKEKITVDGVEYLLEKPLKADVALIAGQKVDKFGNIVYFGATRNFNTIMATAADIVIVEADEVVEVGDLDPNDVVTSGIFVDYIVDGGAN</sequence>
<dbReference type="NCBIfam" id="TIGR02429">
    <property type="entry name" value="pcaI_scoA_fam"/>
    <property type="match status" value="1"/>
</dbReference>
<dbReference type="EC" id="2.8.3.9" evidence="3"/>
<accession>A0A4Z0D2F4</accession>
<evidence type="ECO:0000256" key="1">
    <source>
        <dbReference type="ARBA" id="ARBA00005612"/>
    </source>
</evidence>
<dbReference type="EMBL" id="SRIB01000012">
    <property type="protein sequence ID" value="TFZ39508.1"/>
    <property type="molecule type" value="Genomic_DNA"/>
</dbReference>
<name>A0A4Z0D2F4_9FIRM</name>
<dbReference type="SMART" id="SM00882">
    <property type="entry name" value="CoA_trans"/>
    <property type="match status" value="1"/>
</dbReference>
<dbReference type="Gene3D" id="3.40.1080.10">
    <property type="entry name" value="Glutaconate Coenzyme A-transferase"/>
    <property type="match status" value="1"/>
</dbReference>
<dbReference type="InterPro" id="IPR037171">
    <property type="entry name" value="NagB/RpiA_transferase-like"/>
</dbReference>
<proteinExistence type="inferred from homology"/>
<dbReference type="SUPFAM" id="SSF100950">
    <property type="entry name" value="NagB/RpiA/CoA transferase-like"/>
    <property type="match status" value="1"/>
</dbReference>
<dbReference type="AlphaFoldDB" id="A0A4Z0D2F4"/>